<evidence type="ECO:0000256" key="10">
    <source>
        <dbReference type="ARBA" id="ARBA00029409"/>
    </source>
</evidence>
<dbReference type="UniPathway" id="UPA00077">
    <property type="reaction ID" value="UER00155"/>
</dbReference>
<dbReference type="OrthoDB" id="9808041at2"/>
<evidence type="ECO:0000256" key="9">
    <source>
        <dbReference type="ARBA" id="ARBA00022909"/>
    </source>
</evidence>
<proteinExistence type="inferred from homology"/>
<evidence type="ECO:0000256" key="2">
    <source>
        <dbReference type="ARBA" id="ARBA00005810"/>
    </source>
</evidence>
<dbReference type="GO" id="GO:0046654">
    <property type="term" value="P:tetrahydrofolate biosynthetic process"/>
    <property type="evidence" value="ECO:0007669"/>
    <property type="project" value="UniProtKB-UniPathway"/>
</dbReference>
<protein>
    <recommendedName>
        <fullName evidence="4">2-amino-4-hydroxy-6-hydroxymethyldihydropteridine pyrophosphokinase</fullName>
        <ecNumber evidence="3">2.7.6.3</ecNumber>
    </recommendedName>
    <alternativeName>
        <fullName evidence="11">6-hydroxymethyl-7,8-dihydropterin pyrophosphokinase</fullName>
    </alternativeName>
    <alternativeName>
        <fullName evidence="12">7,8-dihydro-6-hydroxymethylpterin-pyrophosphokinase</fullName>
    </alternativeName>
</protein>
<keyword evidence="5 14" id="KW-0808">Transferase</keyword>
<evidence type="ECO:0000256" key="6">
    <source>
        <dbReference type="ARBA" id="ARBA00022741"/>
    </source>
</evidence>
<comment type="similarity">
    <text evidence="2">Belongs to the HPPK family.</text>
</comment>
<organism evidence="14 15">
    <name type="scientific">Parendozoicomonas haliclonae</name>
    <dbReference type="NCBI Taxonomy" id="1960125"/>
    <lineage>
        <taxon>Bacteria</taxon>
        <taxon>Pseudomonadati</taxon>
        <taxon>Pseudomonadota</taxon>
        <taxon>Gammaproteobacteria</taxon>
        <taxon>Oceanospirillales</taxon>
        <taxon>Endozoicomonadaceae</taxon>
        <taxon>Parendozoicomonas</taxon>
    </lineage>
</organism>
<dbReference type="Gene3D" id="3.30.70.560">
    <property type="entry name" value="7,8-Dihydro-6-hydroxymethylpterin-pyrophosphokinase HPPK"/>
    <property type="match status" value="1"/>
</dbReference>
<dbReference type="GO" id="GO:0005524">
    <property type="term" value="F:ATP binding"/>
    <property type="evidence" value="ECO:0007669"/>
    <property type="project" value="UniProtKB-KW"/>
</dbReference>
<dbReference type="GO" id="GO:0003848">
    <property type="term" value="F:2-amino-4-hydroxy-6-hydroxymethyldihydropteridine diphosphokinase activity"/>
    <property type="evidence" value="ECO:0007669"/>
    <property type="project" value="UniProtKB-EC"/>
</dbReference>
<dbReference type="SUPFAM" id="SSF55083">
    <property type="entry name" value="6-hydroxymethyl-7,8-dihydropterin pyrophosphokinase, HPPK"/>
    <property type="match status" value="1"/>
</dbReference>
<accession>A0A1X7AIU9</accession>
<dbReference type="InterPro" id="IPR035907">
    <property type="entry name" value="Hppk_sf"/>
</dbReference>
<reference evidence="14 15" key="1">
    <citation type="submission" date="2017-03" db="EMBL/GenBank/DDBJ databases">
        <authorList>
            <person name="Afonso C.L."/>
            <person name="Miller P.J."/>
            <person name="Scott M.A."/>
            <person name="Spackman E."/>
            <person name="Goraichik I."/>
            <person name="Dimitrov K.M."/>
            <person name="Suarez D.L."/>
            <person name="Swayne D.E."/>
        </authorList>
    </citation>
    <scope>NUCLEOTIDE SEQUENCE [LARGE SCALE GENOMIC DNA]</scope>
    <source>
        <strain evidence="14">SB41UT1</strain>
    </source>
</reference>
<keyword evidence="6" id="KW-0547">Nucleotide-binding</keyword>
<evidence type="ECO:0000259" key="13">
    <source>
        <dbReference type="PROSITE" id="PS00794"/>
    </source>
</evidence>
<dbReference type="GO" id="GO:0046656">
    <property type="term" value="P:folic acid biosynthetic process"/>
    <property type="evidence" value="ECO:0007669"/>
    <property type="project" value="UniProtKB-KW"/>
</dbReference>
<keyword evidence="9" id="KW-0289">Folate biosynthesis</keyword>
<name>A0A1X7AIU9_9GAMM</name>
<evidence type="ECO:0000256" key="1">
    <source>
        <dbReference type="ARBA" id="ARBA00005051"/>
    </source>
</evidence>
<comment type="pathway">
    <text evidence="1">Cofactor biosynthesis; tetrahydrofolate biosynthesis; 2-amino-4-hydroxy-6-hydroxymethyl-7,8-dihydropteridine diphosphate from 7,8-dihydroneopterin triphosphate: step 4/4.</text>
</comment>
<evidence type="ECO:0000256" key="4">
    <source>
        <dbReference type="ARBA" id="ARBA00016218"/>
    </source>
</evidence>
<dbReference type="PANTHER" id="PTHR43071">
    <property type="entry name" value="2-AMINO-4-HYDROXY-6-HYDROXYMETHYLDIHYDROPTERIDINE PYROPHOSPHOKINASE"/>
    <property type="match status" value="1"/>
</dbReference>
<gene>
    <name evidence="14" type="primary">folK</name>
    <name evidence="14" type="ORF">EHSB41UT_01833</name>
</gene>
<dbReference type="CDD" id="cd00483">
    <property type="entry name" value="HPPK"/>
    <property type="match status" value="1"/>
</dbReference>
<dbReference type="NCBIfam" id="TIGR01498">
    <property type="entry name" value="folK"/>
    <property type="match status" value="1"/>
</dbReference>
<keyword evidence="8" id="KW-0067">ATP-binding</keyword>
<comment type="function">
    <text evidence="10">Catalyzes the transfer of pyrophosphate from adenosine triphosphate (ATP) to 6-hydroxymethyl-7,8-dihydropterin, an enzymatic step in folate biosynthesis pathway.</text>
</comment>
<dbReference type="Proteomes" id="UP000196573">
    <property type="component" value="Unassembled WGS sequence"/>
</dbReference>
<dbReference type="EMBL" id="FWPT01000004">
    <property type="protein sequence ID" value="SMA45051.1"/>
    <property type="molecule type" value="Genomic_DNA"/>
</dbReference>
<keyword evidence="7 14" id="KW-0418">Kinase</keyword>
<dbReference type="PROSITE" id="PS00794">
    <property type="entry name" value="HPPK"/>
    <property type="match status" value="1"/>
</dbReference>
<keyword evidence="15" id="KW-1185">Reference proteome</keyword>
<evidence type="ECO:0000256" key="11">
    <source>
        <dbReference type="ARBA" id="ARBA00029766"/>
    </source>
</evidence>
<dbReference type="PANTHER" id="PTHR43071:SF1">
    <property type="entry name" value="2-AMINO-4-HYDROXY-6-HYDROXYMETHYLDIHYDROPTERIDINE PYROPHOSPHOKINASE"/>
    <property type="match status" value="1"/>
</dbReference>
<evidence type="ECO:0000256" key="7">
    <source>
        <dbReference type="ARBA" id="ARBA00022777"/>
    </source>
</evidence>
<feature type="domain" description="7,8-dihydro-6-hydroxymethylpterin-pyrophosphokinase" evidence="13">
    <location>
        <begin position="93"/>
        <end position="104"/>
    </location>
</feature>
<dbReference type="RefSeq" id="WP_087109100.1">
    <property type="nucleotide sequence ID" value="NZ_CBCSCN010000002.1"/>
</dbReference>
<evidence type="ECO:0000256" key="5">
    <source>
        <dbReference type="ARBA" id="ARBA00022679"/>
    </source>
</evidence>
<dbReference type="AlphaFoldDB" id="A0A1X7AIU9"/>
<dbReference type="EC" id="2.7.6.3" evidence="3"/>
<evidence type="ECO:0000256" key="3">
    <source>
        <dbReference type="ARBA" id="ARBA00013253"/>
    </source>
</evidence>
<dbReference type="Pfam" id="PF01288">
    <property type="entry name" value="HPPK"/>
    <property type="match status" value="1"/>
</dbReference>
<evidence type="ECO:0000313" key="15">
    <source>
        <dbReference type="Proteomes" id="UP000196573"/>
    </source>
</evidence>
<sequence length="180" mass="19805">MPQSVSVTAYISLGSNLEQPVQQVLRAVEEIAAIPNTTLTGASRLYRSAPVGPGDQDDYINGVVQVRTTLEPLALLDAFQAIELLHGRERIVRWGARTLDLDLLLYGDEKIENERLIVPHKEMHWRNFVLYPLADIAPQITLPTGQSLQKLLQTVGDEGLSAFADIKIPDAVPESISEPA</sequence>
<evidence type="ECO:0000256" key="12">
    <source>
        <dbReference type="ARBA" id="ARBA00033413"/>
    </source>
</evidence>
<dbReference type="GO" id="GO:0016301">
    <property type="term" value="F:kinase activity"/>
    <property type="evidence" value="ECO:0007669"/>
    <property type="project" value="UniProtKB-KW"/>
</dbReference>
<evidence type="ECO:0000256" key="8">
    <source>
        <dbReference type="ARBA" id="ARBA00022840"/>
    </source>
</evidence>
<evidence type="ECO:0000313" key="14">
    <source>
        <dbReference type="EMBL" id="SMA45051.1"/>
    </source>
</evidence>
<dbReference type="InterPro" id="IPR000550">
    <property type="entry name" value="Hppk"/>
</dbReference>